<feature type="non-terminal residue" evidence="2">
    <location>
        <position position="102"/>
    </location>
</feature>
<dbReference type="AlphaFoldDB" id="A0A0D8X576"/>
<reference evidence="3" key="2">
    <citation type="journal article" date="2016" name="Sci. Rep.">
        <title>Dictyocaulus viviparus genome, variome and transcriptome elucidate lungworm biology and support future intervention.</title>
        <authorList>
            <person name="McNulty S.N."/>
            <person name="Strube C."/>
            <person name="Rosa B.A."/>
            <person name="Martin J.C."/>
            <person name="Tyagi R."/>
            <person name="Choi Y.J."/>
            <person name="Wang Q."/>
            <person name="Hallsworth Pepin K."/>
            <person name="Zhang X."/>
            <person name="Ozersky P."/>
            <person name="Wilson R.K."/>
            <person name="Sternberg P.W."/>
            <person name="Gasser R.B."/>
            <person name="Mitreva M."/>
        </authorList>
    </citation>
    <scope>NUCLEOTIDE SEQUENCE [LARGE SCALE GENOMIC DNA]</scope>
    <source>
        <strain evidence="3">HannoverDv2000</strain>
    </source>
</reference>
<evidence type="ECO:0000259" key="1">
    <source>
        <dbReference type="Pfam" id="PF00078"/>
    </source>
</evidence>
<protein>
    <recommendedName>
        <fullName evidence="1">Reverse transcriptase domain-containing protein</fullName>
    </recommendedName>
</protein>
<dbReference type="EMBL" id="KN722505">
    <property type="protein sequence ID" value="KJH39653.1"/>
    <property type="molecule type" value="Genomic_DNA"/>
</dbReference>
<dbReference type="OrthoDB" id="410104at2759"/>
<keyword evidence="3" id="KW-1185">Reference proteome</keyword>
<accession>A0A0D8X576</accession>
<evidence type="ECO:0000313" key="2">
    <source>
        <dbReference type="EMBL" id="KJH39653.1"/>
    </source>
</evidence>
<dbReference type="PANTHER" id="PTHR19446">
    <property type="entry name" value="REVERSE TRANSCRIPTASES"/>
    <property type="match status" value="1"/>
</dbReference>
<gene>
    <name evidence="2" type="ORF">DICVIV_14466</name>
</gene>
<proteinExistence type="predicted"/>
<dbReference type="InterPro" id="IPR000477">
    <property type="entry name" value="RT_dom"/>
</dbReference>
<dbReference type="Proteomes" id="UP000053766">
    <property type="component" value="Unassembled WGS sequence"/>
</dbReference>
<sequence length="102" mass="11944">MRGKTIMLFQTLFLPKSDMRSRRIGRRLDEEQPREQAGFRKGFSTMDHIHTITRLIKVSREYKKPLCLTFIDLKKAFDSVETEAVMEALTNQALPTPYIKIL</sequence>
<name>A0A0D8X576_DICVI</name>
<evidence type="ECO:0000313" key="3">
    <source>
        <dbReference type="Proteomes" id="UP000053766"/>
    </source>
</evidence>
<dbReference type="Pfam" id="PF00078">
    <property type="entry name" value="RVT_1"/>
    <property type="match status" value="1"/>
</dbReference>
<dbReference type="STRING" id="29172.A0A0D8X576"/>
<reference evidence="2 3" key="1">
    <citation type="submission" date="2013-11" db="EMBL/GenBank/DDBJ databases">
        <title>Draft genome of the bovine lungworm Dictyocaulus viviparus.</title>
        <authorList>
            <person name="Mitreva M."/>
        </authorList>
    </citation>
    <scope>NUCLEOTIDE SEQUENCE [LARGE SCALE GENOMIC DNA]</scope>
    <source>
        <strain evidence="2 3">HannoverDv2000</strain>
    </source>
</reference>
<feature type="domain" description="Reverse transcriptase" evidence="1">
    <location>
        <begin position="30"/>
        <end position="100"/>
    </location>
</feature>
<organism evidence="2 3">
    <name type="scientific">Dictyocaulus viviparus</name>
    <name type="common">Bovine lungworm</name>
    <dbReference type="NCBI Taxonomy" id="29172"/>
    <lineage>
        <taxon>Eukaryota</taxon>
        <taxon>Metazoa</taxon>
        <taxon>Ecdysozoa</taxon>
        <taxon>Nematoda</taxon>
        <taxon>Chromadorea</taxon>
        <taxon>Rhabditida</taxon>
        <taxon>Rhabditina</taxon>
        <taxon>Rhabditomorpha</taxon>
        <taxon>Strongyloidea</taxon>
        <taxon>Metastrongylidae</taxon>
        <taxon>Dictyocaulus</taxon>
    </lineage>
</organism>